<dbReference type="Pfam" id="PF09172">
    <property type="entry name" value="Vit_open_b-sht"/>
    <property type="match status" value="1"/>
</dbReference>
<organism evidence="2 3">
    <name type="scientific">Orchesella cincta</name>
    <name type="common">Springtail</name>
    <name type="synonym">Podura cincta</name>
    <dbReference type="NCBI Taxonomy" id="48709"/>
    <lineage>
        <taxon>Eukaryota</taxon>
        <taxon>Metazoa</taxon>
        <taxon>Ecdysozoa</taxon>
        <taxon>Arthropoda</taxon>
        <taxon>Hexapoda</taxon>
        <taxon>Collembola</taxon>
        <taxon>Entomobryomorpha</taxon>
        <taxon>Entomobryoidea</taxon>
        <taxon>Orchesellidae</taxon>
        <taxon>Orchesellinae</taxon>
        <taxon>Orchesella</taxon>
    </lineage>
</organism>
<dbReference type="AlphaFoldDB" id="A0A1D2N757"/>
<reference evidence="2 3" key="1">
    <citation type="journal article" date="2016" name="Genome Biol. Evol.">
        <title>Gene Family Evolution Reflects Adaptation to Soil Environmental Stressors in the Genome of the Collembolan Orchesella cincta.</title>
        <authorList>
            <person name="Faddeeva-Vakhrusheva A."/>
            <person name="Derks M.F."/>
            <person name="Anvar S.Y."/>
            <person name="Agamennone V."/>
            <person name="Suring W."/>
            <person name="Smit S."/>
            <person name="van Straalen N.M."/>
            <person name="Roelofs D."/>
        </authorList>
    </citation>
    <scope>NUCLEOTIDE SEQUENCE [LARGE SCALE GENOMIC DNA]</scope>
    <source>
        <tissue evidence="2">Mixed pool</tissue>
    </source>
</reference>
<dbReference type="PANTHER" id="PTHR23345:SF15">
    <property type="entry name" value="VITELLOGENIN 1-RELATED"/>
    <property type="match status" value="1"/>
</dbReference>
<protein>
    <submittedName>
        <fullName evidence="2">Vitellogenin-A2</fullName>
    </submittedName>
</protein>
<proteinExistence type="predicted"/>
<feature type="non-terminal residue" evidence="2">
    <location>
        <position position="1"/>
    </location>
</feature>
<dbReference type="PANTHER" id="PTHR23345">
    <property type="entry name" value="VITELLOGENIN-RELATED"/>
    <property type="match status" value="1"/>
</dbReference>
<sequence length="124" mass="13974">VSLSFKTLGNEVAYSRKVGLNEQVETLNELNPFQFLEKLSNTMDSNWQKSTMLFDSSYIIPTGVGLPLNLSAQASSIMRFQAESMIDATNFRANPFQLKLKGKLVPRLVMLKTDVKLNTAREEK</sequence>
<dbReference type="Proteomes" id="UP000094527">
    <property type="component" value="Unassembled WGS sequence"/>
</dbReference>
<dbReference type="InterPro" id="IPR015819">
    <property type="entry name" value="Lipid_transp_b-sht_shell"/>
</dbReference>
<evidence type="ECO:0000313" key="2">
    <source>
        <dbReference type="EMBL" id="ODN01100.1"/>
    </source>
</evidence>
<evidence type="ECO:0000313" key="3">
    <source>
        <dbReference type="Proteomes" id="UP000094527"/>
    </source>
</evidence>
<dbReference type="STRING" id="48709.A0A1D2N757"/>
<dbReference type="EMBL" id="LJIJ01000171">
    <property type="protein sequence ID" value="ODN01100.1"/>
    <property type="molecule type" value="Genomic_DNA"/>
</dbReference>
<dbReference type="SUPFAM" id="SSF56968">
    <property type="entry name" value="Lipovitellin-phosvitin complex, beta-sheet shell regions"/>
    <property type="match status" value="1"/>
</dbReference>
<evidence type="ECO:0000259" key="1">
    <source>
        <dbReference type="Pfam" id="PF09172"/>
    </source>
</evidence>
<name>A0A1D2N757_ORCCI</name>
<dbReference type="InterPro" id="IPR015255">
    <property type="entry name" value="Vitellinogen_open_b-sht"/>
</dbReference>
<dbReference type="Gene3D" id="2.20.80.10">
    <property type="entry name" value="Lipovitellin-phosvitin complex, chain A, domain 4"/>
    <property type="match status" value="1"/>
</dbReference>
<gene>
    <name evidence="2" type="ORF">Ocin01_05579</name>
</gene>
<keyword evidence="3" id="KW-1185">Reference proteome</keyword>
<dbReference type="OrthoDB" id="6484170at2759"/>
<accession>A0A1D2N757</accession>
<dbReference type="OMA" id="IDATNFR"/>
<dbReference type="InterPro" id="IPR050733">
    <property type="entry name" value="Vitellogenin/Apolipophorin"/>
</dbReference>
<dbReference type="GO" id="GO:0005319">
    <property type="term" value="F:lipid transporter activity"/>
    <property type="evidence" value="ECO:0007669"/>
    <property type="project" value="InterPro"/>
</dbReference>
<comment type="caution">
    <text evidence="2">The sequence shown here is derived from an EMBL/GenBank/DDBJ whole genome shotgun (WGS) entry which is preliminary data.</text>
</comment>
<feature type="domain" description="Vitellinogen open beta-sheet" evidence="1">
    <location>
        <begin position="2"/>
        <end position="109"/>
    </location>
</feature>